<dbReference type="GO" id="GO:0006313">
    <property type="term" value="P:DNA transposition"/>
    <property type="evidence" value="ECO:0007669"/>
    <property type="project" value="InterPro"/>
</dbReference>
<reference evidence="3 4" key="1">
    <citation type="submission" date="2020-04" db="EMBL/GenBank/DDBJ databases">
        <authorList>
            <person name="De Canck E."/>
        </authorList>
    </citation>
    <scope>NUCLEOTIDE SEQUENCE [LARGE SCALE GENOMIC DNA]</scope>
    <source>
        <strain evidence="3 4">LMG 29542</strain>
    </source>
</reference>
<protein>
    <recommendedName>
        <fullName evidence="2">Transposase IS116/IS110/IS902 C-terminal domain-containing protein</fullName>
    </recommendedName>
</protein>
<feature type="domain" description="Transposase IS116/IS110/IS902 C-terminal" evidence="2">
    <location>
        <begin position="16"/>
        <end position="88"/>
    </location>
</feature>
<dbReference type="Proteomes" id="UP000494363">
    <property type="component" value="Unassembled WGS sequence"/>
</dbReference>
<proteinExistence type="predicted"/>
<dbReference type="EMBL" id="CADIKH010000250">
    <property type="protein sequence ID" value="CAB3775074.1"/>
    <property type="molecule type" value="Genomic_DNA"/>
</dbReference>
<evidence type="ECO:0000259" key="2">
    <source>
        <dbReference type="Pfam" id="PF02371"/>
    </source>
</evidence>
<name>A0A6J5F9B3_9BURK</name>
<dbReference type="AlphaFoldDB" id="A0A6J5F9B3"/>
<organism evidence="3 4">
    <name type="scientific">Paraburkholderia humisilvae</name>
    <dbReference type="NCBI Taxonomy" id="627669"/>
    <lineage>
        <taxon>Bacteria</taxon>
        <taxon>Pseudomonadati</taxon>
        <taxon>Pseudomonadota</taxon>
        <taxon>Betaproteobacteria</taxon>
        <taxon>Burkholderiales</taxon>
        <taxon>Burkholderiaceae</taxon>
        <taxon>Paraburkholderia</taxon>
    </lineage>
</organism>
<dbReference type="InterPro" id="IPR047650">
    <property type="entry name" value="Transpos_IS110"/>
</dbReference>
<accession>A0A6J5F9B3</accession>
<evidence type="ECO:0000313" key="4">
    <source>
        <dbReference type="Proteomes" id="UP000494363"/>
    </source>
</evidence>
<dbReference type="PANTHER" id="PTHR33055">
    <property type="entry name" value="TRANSPOSASE FOR INSERTION SEQUENCE ELEMENT IS1111A"/>
    <property type="match status" value="1"/>
</dbReference>
<gene>
    <name evidence="3" type="ORF">LMG29542_08456</name>
</gene>
<evidence type="ECO:0000313" key="3">
    <source>
        <dbReference type="EMBL" id="CAB3775074.1"/>
    </source>
</evidence>
<dbReference type="InterPro" id="IPR003346">
    <property type="entry name" value="Transposase_20"/>
</dbReference>
<evidence type="ECO:0000256" key="1">
    <source>
        <dbReference type="SAM" id="MobiDB-lite"/>
    </source>
</evidence>
<dbReference type="Pfam" id="PF02371">
    <property type="entry name" value="Transposase_20"/>
    <property type="match status" value="1"/>
</dbReference>
<dbReference type="GO" id="GO:0004803">
    <property type="term" value="F:transposase activity"/>
    <property type="evidence" value="ECO:0007669"/>
    <property type="project" value="InterPro"/>
</dbReference>
<dbReference type="GO" id="GO:0003677">
    <property type="term" value="F:DNA binding"/>
    <property type="evidence" value="ECO:0007669"/>
    <property type="project" value="InterPro"/>
</dbReference>
<feature type="region of interest" description="Disordered" evidence="1">
    <location>
        <begin position="111"/>
        <end position="133"/>
    </location>
</feature>
<sequence length="133" mass="14876">MREAVREWRFYQAVLALQAMHGIQFITAVGMISEPGHLPGFEYPRQLIAWPGITPSEQSSGGTRRQGGVIKAGNSYAGKLPVEAGWSYRHPARAGKTLQRRHEGIPKAIIERREMPSSDHARSIANSRREARM</sequence>
<keyword evidence="4" id="KW-1185">Reference proteome</keyword>